<evidence type="ECO:0000259" key="3">
    <source>
        <dbReference type="PROSITE" id="PS50003"/>
    </source>
</evidence>
<dbReference type="SUPFAM" id="SSF50729">
    <property type="entry name" value="PH domain-like"/>
    <property type="match status" value="1"/>
</dbReference>
<feature type="compositionally biased region" description="Low complexity" evidence="1">
    <location>
        <begin position="213"/>
        <end position="222"/>
    </location>
</feature>
<dbReference type="InterPro" id="IPR001849">
    <property type="entry name" value="PH_domain"/>
</dbReference>
<feature type="compositionally biased region" description="Low complexity" evidence="1">
    <location>
        <begin position="158"/>
        <end position="170"/>
    </location>
</feature>
<sequence>MAAARLTPCTPSPSSSSAASLTTPAFVTGASPSHGAAPPLSVAGVLFKQRDLALSLEAGWRPRHFYLDAPSRLLYYGLVAQRPGALARGRLELARLARPAELFEPVLMAAGGLELWPFTVGPWRLAASSCEDRRRWLRALAGASDLADEEEIEVGVETPAGAPAPSLGSPAAPPSTSPHLRAHAGSALPVPSPASQGEERLPVHTPAPPGASPAPAASDARAHSAALDRAAMLLLALIEGSGQLPRALAEGDAQMCCSDGPRPIGAAVSAARRAEWQSLDHAGAPADGPRRLAVVRAHGCASRLLAVGTSGERGSDAIEDGMWECAAYAADPAHWAAYDEHLDDARPVAAVRCGAARAACDSTPGIVTVCSYKRVPLLLSARAFAVVTAVRELRAGAPTDRSSGDARFETSGGTRQQGKLVGVLAFATSVSPVLRRADGPAARALGALVRAGAVEGELHVGGWLITPARDGGGVQLAYALDLDLTGSPPAFVCVEAARAQASCAVRMAALARRNAALRPALARELPRAPHGWFTEQIDALVATAQLPAIELDASGAPARRAGGADGGDDGPAGGASRAGARARARTLSLPWESSAAPVASTDDGATAPNPADAAPPAAAARAAVVAWLALAGVGGVLWHAAMLTALPGRAGAGDALSASTLALACAPMACAQFLALALLLAR</sequence>
<feature type="region of interest" description="Disordered" evidence="1">
    <location>
        <begin position="158"/>
        <end position="222"/>
    </location>
</feature>
<feature type="region of interest" description="Disordered" evidence="1">
    <location>
        <begin position="1"/>
        <end position="20"/>
    </location>
</feature>
<protein>
    <recommendedName>
        <fullName evidence="3">PH domain-containing protein</fullName>
    </recommendedName>
</protein>
<proteinExistence type="predicted"/>
<dbReference type="Proteomes" id="UP000751190">
    <property type="component" value="Unassembled WGS sequence"/>
</dbReference>
<dbReference type="OrthoDB" id="10649743at2759"/>
<feature type="region of interest" description="Disordered" evidence="1">
    <location>
        <begin position="592"/>
        <end position="612"/>
    </location>
</feature>
<keyword evidence="2" id="KW-0472">Membrane</keyword>
<name>A0A8J5XW44_DIALT</name>
<keyword evidence="5" id="KW-1185">Reference proteome</keyword>
<reference evidence="4" key="1">
    <citation type="submission" date="2021-05" db="EMBL/GenBank/DDBJ databases">
        <title>The genome of the haptophyte Pavlova lutheri (Diacronema luteri, Pavlovales) - a model for lipid biosynthesis in eukaryotic algae.</title>
        <authorList>
            <person name="Hulatt C.J."/>
            <person name="Posewitz M.C."/>
        </authorList>
    </citation>
    <scope>NUCLEOTIDE SEQUENCE</scope>
    <source>
        <strain evidence="4">NIVA-4/92</strain>
    </source>
</reference>
<keyword evidence="2" id="KW-1133">Transmembrane helix</keyword>
<dbReference type="PROSITE" id="PS50003">
    <property type="entry name" value="PH_DOMAIN"/>
    <property type="match status" value="1"/>
</dbReference>
<comment type="caution">
    <text evidence="4">The sequence shown here is derived from an EMBL/GenBank/DDBJ whole genome shotgun (WGS) entry which is preliminary data.</text>
</comment>
<evidence type="ECO:0000313" key="4">
    <source>
        <dbReference type="EMBL" id="KAG8469035.1"/>
    </source>
</evidence>
<dbReference type="Gene3D" id="3.30.530.20">
    <property type="match status" value="1"/>
</dbReference>
<dbReference type="CDD" id="cd00821">
    <property type="entry name" value="PH"/>
    <property type="match status" value="1"/>
</dbReference>
<feature type="transmembrane region" description="Helical" evidence="2">
    <location>
        <begin position="658"/>
        <end position="681"/>
    </location>
</feature>
<organism evidence="4 5">
    <name type="scientific">Diacronema lutheri</name>
    <name type="common">Unicellular marine alga</name>
    <name type="synonym">Monochrysis lutheri</name>
    <dbReference type="NCBI Taxonomy" id="2081491"/>
    <lineage>
        <taxon>Eukaryota</taxon>
        <taxon>Haptista</taxon>
        <taxon>Haptophyta</taxon>
        <taxon>Pavlovophyceae</taxon>
        <taxon>Pavlovales</taxon>
        <taxon>Pavlovaceae</taxon>
        <taxon>Diacronema</taxon>
    </lineage>
</organism>
<feature type="region of interest" description="Disordered" evidence="1">
    <location>
        <begin position="557"/>
        <end position="579"/>
    </location>
</feature>
<evidence type="ECO:0000256" key="1">
    <source>
        <dbReference type="SAM" id="MobiDB-lite"/>
    </source>
</evidence>
<feature type="transmembrane region" description="Helical" evidence="2">
    <location>
        <begin position="624"/>
        <end position="646"/>
    </location>
</feature>
<feature type="compositionally biased region" description="Gly residues" evidence="1">
    <location>
        <begin position="563"/>
        <end position="573"/>
    </location>
</feature>
<feature type="domain" description="PH" evidence="3">
    <location>
        <begin position="39"/>
        <end position="145"/>
    </location>
</feature>
<evidence type="ECO:0000313" key="5">
    <source>
        <dbReference type="Proteomes" id="UP000751190"/>
    </source>
</evidence>
<dbReference type="EMBL" id="JAGTXO010000003">
    <property type="protein sequence ID" value="KAG8469035.1"/>
    <property type="molecule type" value="Genomic_DNA"/>
</dbReference>
<dbReference type="InterPro" id="IPR023393">
    <property type="entry name" value="START-like_dom_sf"/>
</dbReference>
<accession>A0A8J5XW44</accession>
<dbReference type="AlphaFoldDB" id="A0A8J5XW44"/>
<gene>
    <name evidence="4" type="ORF">KFE25_007553</name>
</gene>
<evidence type="ECO:0000256" key="2">
    <source>
        <dbReference type="SAM" id="Phobius"/>
    </source>
</evidence>
<keyword evidence="2" id="KW-0812">Transmembrane</keyword>